<proteinExistence type="predicted"/>
<gene>
    <name evidence="1" type="ORF">ATNIH1004_011747</name>
</gene>
<dbReference type="GeneID" id="54334448"/>
<reference evidence="1 2" key="1">
    <citation type="submission" date="2019-08" db="EMBL/GenBank/DDBJ databases">
        <title>The genome sequence of a newly discovered highly antifungal drug resistant Aspergillus species, Aspergillus tanneri NIH 1004.</title>
        <authorList>
            <person name="Mounaud S."/>
            <person name="Singh I."/>
            <person name="Joardar V."/>
            <person name="Pakala S."/>
            <person name="Pakala S."/>
            <person name="Venepally P."/>
            <person name="Chung J.K."/>
            <person name="Losada L."/>
            <person name="Nierman W.C."/>
        </authorList>
    </citation>
    <scope>NUCLEOTIDE SEQUENCE [LARGE SCALE GENOMIC DNA]</scope>
    <source>
        <strain evidence="1 2">NIH1004</strain>
    </source>
</reference>
<sequence length="163" mass="18493">MDHPAEFKNLAILALSVVDRELQFFQSAKWRSHLGQCSDKAFSSLWDGNRDFQSVFLSFVGFILYTLDGLGSVPDYLPISNTALNAVQGVFRKVQPYQWPEIADIYDELLEYMDCISSCLGSGSSSSENWQTVSYTRRLDTVPEEDEYDSQRLAVNAHPFCRA</sequence>
<accession>A0A5M9M4H2</accession>
<dbReference type="EMBL" id="QUQM01000009">
    <property type="protein sequence ID" value="KAA8641611.1"/>
    <property type="molecule type" value="Genomic_DNA"/>
</dbReference>
<dbReference type="AlphaFoldDB" id="A0A5M9M4H2"/>
<evidence type="ECO:0000313" key="1">
    <source>
        <dbReference type="EMBL" id="KAA8641611.1"/>
    </source>
</evidence>
<comment type="caution">
    <text evidence="1">The sequence shown here is derived from an EMBL/GenBank/DDBJ whole genome shotgun (WGS) entry which is preliminary data.</text>
</comment>
<evidence type="ECO:0000313" key="2">
    <source>
        <dbReference type="Proteomes" id="UP000324241"/>
    </source>
</evidence>
<name>A0A5M9M4H2_9EURO</name>
<dbReference type="Proteomes" id="UP000324241">
    <property type="component" value="Unassembled WGS sequence"/>
</dbReference>
<dbReference type="RefSeq" id="XP_033420973.1">
    <property type="nucleotide sequence ID" value="XM_033576309.1"/>
</dbReference>
<protein>
    <submittedName>
        <fullName evidence="1">Uncharacterized protein</fullName>
    </submittedName>
</protein>
<organism evidence="1 2">
    <name type="scientific">Aspergillus tanneri</name>
    <dbReference type="NCBI Taxonomy" id="1220188"/>
    <lineage>
        <taxon>Eukaryota</taxon>
        <taxon>Fungi</taxon>
        <taxon>Dikarya</taxon>
        <taxon>Ascomycota</taxon>
        <taxon>Pezizomycotina</taxon>
        <taxon>Eurotiomycetes</taxon>
        <taxon>Eurotiomycetidae</taxon>
        <taxon>Eurotiales</taxon>
        <taxon>Aspergillaceae</taxon>
        <taxon>Aspergillus</taxon>
        <taxon>Aspergillus subgen. Circumdati</taxon>
    </lineage>
</organism>